<name>A0A0B7N054_9FUNG</name>
<dbReference type="InterPro" id="IPR022617">
    <property type="entry name" value="Rad60/SUMO-like_dom"/>
</dbReference>
<feature type="domain" description="Ubiquitin-like" evidence="2">
    <location>
        <begin position="318"/>
        <end position="388"/>
    </location>
</feature>
<reference evidence="3 4" key="1">
    <citation type="submission" date="2014-09" db="EMBL/GenBank/DDBJ databases">
        <authorList>
            <person name="Ellenberger Sabrina"/>
        </authorList>
    </citation>
    <scope>NUCLEOTIDE SEQUENCE [LARGE SCALE GENOMIC DNA]</scope>
    <source>
        <strain evidence="3 4">CBS 412.66</strain>
    </source>
</reference>
<keyword evidence="4" id="KW-1185">Reference proteome</keyword>
<dbReference type="SUPFAM" id="SSF54236">
    <property type="entry name" value="Ubiquitin-like"/>
    <property type="match status" value="1"/>
</dbReference>
<dbReference type="Proteomes" id="UP000054107">
    <property type="component" value="Unassembled WGS sequence"/>
</dbReference>
<feature type="compositionally biased region" description="Basic residues" evidence="1">
    <location>
        <begin position="39"/>
        <end position="54"/>
    </location>
</feature>
<dbReference type="PROSITE" id="PS50053">
    <property type="entry name" value="UBIQUITIN_2"/>
    <property type="match status" value="1"/>
</dbReference>
<dbReference type="Gene3D" id="3.10.20.90">
    <property type="entry name" value="Phosphatidylinositol 3-kinase Catalytic Subunit, Chain A, domain 1"/>
    <property type="match status" value="1"/>
</dbReference>
<feature type="compositionally biased region" description="Basic and acidic residues" evidence="1">
    <location>
        <begin position="55"/>
        <end position="65"/>
    </location>
</feature>
<dbReference type="STRING" id="35722.A0A0B7N054"/>
<organism evidence="3 4">
    <name type="scientific">Parasitella parasitica</name>
    <dbReference type="NCBI Taxonomy" id="35722"/>
    <lineage>
        <taxon>Eukaryota</taxon>
        <taxon>Fungi</taxon>
        <taxon>Fungi incertae sedis</taxon>
        <taxon>Mucoromycota</taxon>
        <taxon>Mucoromycotina</taxon>
        <taxon>Mucoromycetes</taxon>
        <taxon>Mucorales</taxon>
        <taxon>Mucorineae</taxon>
        <taxon>Mucoraceae</taxon>
        <taxon>Parasitella</taxon>
    </lineage>
</organism>
<feature type="region of interest" description="Disordered" evidence="1">
    <location>
        <begin position="24"/>
        <end position="96"/>
    </location>
</feature>
<accession>A0A0B7N054</accession>
<dbReference type="EMBL" id="LN725192">
    <property type="protein sequence ID" value="CEP10782.1"/>
    <property type="molecule type" value="Genomic_DNA"/>
</dbReference>
<proteinExistence type="predicted"/>
<dbReference type="AlphaFoldDB" id="A0A0B7N054"/>
<evidence type="ECO:0000313" key="4">
    <source>
        <dbReference type="Proteomes" id="UP000054107"/>
    </source>
</evidence>
<sequence>MSDFDIASAQSGPSFLESLKRRKALGLDESDEEDDIILKKTKTKPKKQKKKSSKLKSDNQKDDSAKTTAPNKPSSPPPPSPSLEASTNNVNPYLPTDTDLDIAPFIPPKFTPVVSQNTKHSTKTTTNGVIDLSDEDYDNLAADFVIEDLDPDLAALSYSHVGSTAQPEKIVVKLQYIHNFKFGNLGDSSKKLIEFLEKPIKFKVMDNTEFRILLSNFCANKRHLKIQDLYLTFNSDIVFLSGTPASVGMSPIGTNKMEVYVKRCYDDMLAQKEEQKQKERMKHLQTIDEDDFILNAAESSYSADGDGAVADITKEDRVRLKLRTSDNKMVSFRVKHTTTLGELVEAFKQRAEVSGDVQLSFEGETLDLDQAIKDTDLEDQDIVEVIAK</sequence>
<evidence type="ECO:0000313" key="3">
    <source>
        <dbReference type="EMBL" id="CEP10782.1"/>
    </source>
</evidence>
<dbReference type="CDD" id="cd17080">
    <property type="entry name" value="Ubl_SLD2_Esc2_like"/>
    <property type="match status" value="1"/>
</dbReference>
<dbReference type="InterPro" id="IPR029071">
    <property type="entry name" value="Ubiquitin-like_domsf"/>
</dbReference>
<dbReference type="Pfam" id="PF11976">
    <property type="entry name" value="Rad60-SLD"/>
    <property type="match status" value="1"/>
</dbReference>
<protein>
    <recommendedName>
        <fullName evidence="2">Ubiquitin-like domain-containing protein</fullName>
    </recommendedName>
</protein>
<gene>
    <name evidence="3" type="primary">PARPA_04547.1 scaffold 14269</name>
</gene>
<evidence type="ECO:0000259" key="2">
    <source>
        <dbReference type="PROSITE" id="PS50053"/>
    </source>
</evidence>
<dbReference type="OrthoDB" id="3365399at2759"/>
<evidence type="ECO:0000256" key="1">
    <source>
        <dbReference type="SAM" id="MobiDB-lite"/>
    </source>
</evidence>
<dbReference type="InterPro" id="IPR000626">
    <property type="entry name" value="Ubiquitin-like_dom"/>
</dbReference>